<keyword evidence="2" id="KW-0489">Methyltransferase</keyword>
<dbReference type="Gene3D" id="3.40.50.150">
    <property type="entry name" value="Vaccinia Virus protein VP39"/>
    <property type="match status" value="1"/>
</dbReference>
<protein>
    <submittedName>
        <fullName evidence="2">Class I SAM-dependent methyltransferase</fullName>
    </submittedName>
</protein>
<dbReference type="InterPro" id="IPR050447">
    <property type="entry name" value="Erg6_SMT_methyltransf"/>
</dbReference>
<dbReference type="EMBL" id="PSYR01000001">
    <property type="protein sequence ID" value="RCN58459.1"/>
    <property type="molecule type" value="Genomic_DNA"/>
</dbReference>
<comment type="caution">
    <text evidence="2">The sequence shown here is derived from an EMBL/GenBank/DDBJ whole genome shotgun (WGS) entry which is preliminary data.</text>
</comment>
<dbReference type="GO" id="GO:0008757">
    <property type="term" value="F:S-adenosylmethionine-dependent methyltransferase activity"/>
    <property type="evidence" value="ECO:0007669"/>
    <property type="project" value="InterPro"/>
</dbReference>
<evidence type="ECO:0000313" key="3">
    <source>
        <dbReference type="Proteomes" id="UP000253250"/>
    </source>
</evidence>
<dbReference type="InterPro" id="IPR013216">
    <property type="entry name" value="Methyltransf_11"/>
</dbReference>
<dbReference type="InterPro" id="IPR029063">
    <property type="entry name" value="SAM-dependent_MTases_sf"/>
</dbReference>
<keyword evidence="1 2" id="KW-0808">Transferase</keyword>
<reference evidence="2 3" key="1">
    <citation type="submission" date="2018-02" db="EMBL/GenBank/DDBJ databases">
        <title>Insights into the biology of acidophilic members of the Acidiferrobacteraceae family derived from comparative genomic analyses.</title>
        <authorList>
            <person name="Issotta F."/>
            <person name="Thyssen C."/>
            <person name="Mena C."/>
            <person name="Moya A."/>
            <person name="Bellenberg S."/>
            <person name="Sproer C."/>
            <person name="Covarrubias P.C."/>
            <person name="Sand W."/>
            <person name="Quatrini R."/>
            <person name="Vera M."/>
        </authorList>
    </citation>
    <scope>NUCLEOTIDE SEQUENCE [LARGE SCALE GENOMIC DNA]</scope>
    <source>
        <strain evidence="3">m-1</strain>
    </source>
</reference>
<keyword evidence="3" id="KW-1185">Reference proteome</keyword>
<evidence type="ECO:0000256" key="1">
    <source>
        <dbReference type="ARBA" id="ARBA00022679"/>
    </source>
</evidence>
<name>A0A1C2FX89_9GAMM</name>
<dbReference type="Proteomes" id="UP000253250">
    <property type="component" value="Unassembled WGS sequence"/>
</dbReference>
<dbReference type="Pfam" id="PF08241">
    <property type="entry name" value="Methyltransf_11"/>
    <property type="match status" value="1"/>
</dbReference>
<accession>A0A1C2FX89</accession>
<dbReference type="PANTHER" id="PTHR44068:SF11">
    <property type="entry name" value="GERANYL DIPHOSPHATE 2-C-METHYLTRANSFERASE"/>
    <property type="match status" value="1"/>
</dbReference>
<dbReference type="SUPFAM" id="SSF53335">
    <property type="entry name" value="S-adenosyl-L-methionine-dependent methyltransferases"/>
    <property type="match status" value="1"/>
</dbReference>
<dbReference type="AlphaFoldDB" id="A0A1C2FX89"/>
<evidence type="ECO:0000313" key="2">
    <source>
        <dbReference type="EMBL" id="RCN58459.1"/>
    </source>
</evidence>
<dbReference type="RefSeq" id="WP_065972318.1">
    <property type="nucleotide sequence ID" value="NZ_CP080624.1"/>
</dbReference>
<dbReference type="PANTHER" id="PTHR44068">
    <property type="entry name" value="ZGC:194242"/>
    <property type="match status" value="1"/>
</dbReference>
<dbReference type="CDD" id="cd02440">
    <property type="entry name" value="AdoMet_MTases"/>
    <property type="match status" value="1"/>
</dbReference>
<dbReference type="GO" id="GO:0032259">
    <property type="term" value="P:methylation"/>
    <property type="evidence" value="ECO:0007669"/>
    <property type="project" value="UniProtKB-KW"/>
</dbReference>
<dbReference type="OrthoDB" id="9772751at2"/>
<dbReference type="STRING" id="163359.A9R16_05595"/>
<sequence>MPGKASAAHKGTTLTQDAASYDAWYESPRGRWIGTTEFALLAAALGAREGETLLDVGCGSGWFTRRFARQGLAVTGLDVRSDWLSFARAQPGPAGQWVAGDGRALPFADDTFDHVVSIAALCFISDERRAVAEIVRVTRRHFAIGWLNRTSLLYRAKGRHGGQGAYRGARWHDAREVKALFSGMAVRGISIRSAVFLPSAGPVARLAERILPRTLPLGALIVVCGEKRQ</sequence>
<gene>
    <name evidence="2" type="ORF">C4900_01285</name>
</gene>
<organism evidence="2 3">
    <name type="scientific">Acidiferrobacter thiooxydans</name>
    <dbReference type="NCBI Taxonomy" id="163359"/>
    <lineage>
        <taxon>Bacteria</taxon>
        <taxon>Pseudomonadati</taxon>
        <taxon>Pseudomonadota</taxon>
        <taxon>Gammaproteobacteria</taxon>
        <taxon>Acidiferrobacterales</taxon>
        <taxon>Acidiferrobacteraceae</taxon>
        <taxon>Acidiferrobacter</taxon>
    </lineage>
</organism>
<proteinExistence type="predicted"/>